<evidence type="ECO:0000313" key="2">
    <source>
        <dbReference type="EMBL" id="CAG8839098.1"/>
    </source>
</evidence>
<evidence type="ECO:0000313" key="3">
    <source>
        <dbReference type="Proteomes" id="UP000789901"/>
    </source>
</evidence>
<keyword evidence="3" id="KW-1185">Reference proteome</keyword>
<accession>A0ABN7WRZ6</accession>
<evidence type="ECO:0000259" key="1">
    <source>
        <dbReference type="Pfam" id="PF00536"/>
    </source>
</evidence>
<dbReference type="Gene3D" id="1.10.150.50">
    <property type="entry name" value="Transcription Factor, Ets-1"/>
    <property type="match status" value="1"/>
</dbReference>
<comment type="caution">
    <text evidence="2">The sequence shown here is derived from an EMBL/GenBank/DDBJ whole genome shotgun (WGS) entry which is preliminary data.</text>
</comment>
<dbReference type="InterPro" id="IPR001660">
    <property type="entry name" value="SAM"/>
</dbReference>
<feature type="domain" description="SAM" evidence="1">
    <location>
        <begin position="44"/>
        <end position="82"/>
    </location>
</feature>
<gene>
    <name evidence="2" type="ORF">GMARGA_LOCUS34293</name>
</gene>
<name>A0ABN7WRZ6_GIGMA</name>
<reference evidence="2 3" key="1">
    <citation type="submission" date="2021-06" db="EMBL/GenBank/DDBJ databases">
        <authorList>
            <person name="Kallberg Y."/>
            <person name="Tangrot J."/>
            <person name="Rosling A."/>
        </authorList>
    </citation>
    <scope>NUCLEOTIDE SEQUENCE [LARGE SCALE GENOMIC DNA]</scope>
    <source>
        <strain evidence="2 3">120-4 pot B 10/14</strain>
    </source>
</reference>
<dbReference type="Pfam" id="PF00536">
    <property type="entry name" value="SAM_1"/>
    <property type="match status" value="1"/>
</dbReference>
<dbReference type="Proteomes" id="UP000789901">
    <property type="component" value="Unassembled WGS sequence"/>
</dbReference>
<feature type="non-terminal residue" evidence="2">
    <location>
        <position position="86"/>
    </location>
</feature>
<proteinExistence type="predicted"/>
<dbReference type="InterPro" id="IPR013761">
    <property type="entry name" value="SAM/pointed_sf"/>
</dbReference>
<organism evidence="2 3">
    <name type="scientific">Gigaspora margarita</name>
    <dbReference type="NCBI Taxonomy" id="4874"/>
    <lineage>
        <taxon>Eukaryota</taxon>
        <taxon>Fungi</taxon>
        <taxon>Fungi incertae sedis</taxon>
        <taxon>Mucoromycota</taxon>
        <taxon>Glomeromycotina</taxon>
        <taxon>Glomeromycetes</taxon>
        <taxon>Diversisporales</taxon>
        <taxon>Gigasporaceae</taxon>
        <taxon>Gigaspora</taxon>
    </lineage>
</organism>
<dbReference type="EMBL" id="CAJVQB010059737">
    <property type="protein sequence ID" value="CAG8839098.1"/>
    <property type="molecule type" value="Genomic_DNA"/>
</dbReference>
<protein>
    <submittedName>
        <fullName evidence="2">7288_t:CDS:1</fullName>
    </submittedName>
</protein>
<dbReference type="SUPFAM" id="SSF47769">
    <property type="entry name" value="SAM/Pointed domain"/>
    <property type="match status" value="1"/>
</dbReference>
<sequence>MSDDIPLPSIEEIQQQWKRPNVLAYLRSKQEELDLDDEDIQIIEKKKVSGDDFLDLNTEELMKYGLEDGPAKRIVKLVKKIKGEGQ</sequence>